<dbReference type="Proteomes" id="UP000219559">
    <property type="component" value="Unassembled WGS sequence"/>
</dbReference>
<comment type="caution">
    <text evidence="2">The sequence shown here is derived from an EMBL/GenBank/DDBJ whole genome shotgun (WGS) entry which is preliminary data.</text>
</comment>
<evidence type="ECO:0008006" key="4">
    <source>
        <dbReference type="Google" id="ProtNLM"/>
    </source>
</evidence>
<feature type="transmembrane region" description="Helical" evidence="1">
    <location>
        <begin position="421"/>
        <end position="444"/>
    </location>
</feature>
<feature type="transmembrane region" description="Helical" evidence="1">
    <location>
        <begin position="30"/>
        <end position="50"/>
    </location>
</feature>
<name>A0A2A4GBB4_9FLAO</name>
<dbReference type="PANTHER" id="PTHR30354">
    <property type="entry name" value="GNT FAMILY GLUCONATE TRANSPORTER"/>
    <property type="match status" value="1"/>
</dbReference>
<reference evidence="2 3" key="1">
    <citation type="submission" date="2017-04" db="EMBL/GenBank/DDBJ databases">
        <title>A new member of the family Flavobacteriaceae isolated from ascidians.</title>
        <authorList>
            <person name="Chen L."/>
        </authorList>
    </citation>
    <scope>NUCLEOTIDE SEQUENCE [LARGE SCALE GENOMIC DNA]</scope>
    <source>
        <strain evidence="2 3">HQA918</strain>
    </source>
</reference>
<dbReference type="InterPro" id="IPR003474">
    <property type="entry name" value="Glcn_transporter"/>
</dbReference>
<feature type="transmembrane region" description="Helical" evidence="1">
    <location>
        <begin position="334"/>
        <end position="352"/>
    </location>
</feature>
<feature type="transmembrane region" description="Helical" evidence="1">
    <location>
        <begin position="6"/>
        <end position="23"/>
    </location>
</feature>
<feature type="transmembrane region" description="Helical" evidence="1">
    <location>
        <begin position="181"/>
        <end position="200"/>
    </location>
</feature>
<dbReference type="PANTHER" id="PTHR30354:SF11">
    <property type="entry name" value="PERMEASE"/>
    <property type="match status" value="1"/>
</dbReference>
<feature type="transmembrane region" description="Helical" evidence="1">
    <location>
        <begin position="359"/>
        <end position="376"/>
    </location>
</feature>
<keyword evidence="1" id="KW-1133">Transmembrane helix</keyword>
<accession>A0A2A4GBB4</accession>
<dbReference type="RefSeq" id="WP_097441770.1">
    <property type="nucleotide sequence ID" value="NZ_NBWU01000001.1"/>
</dbReference>
<keyword evidence="3" id="KW-1185">Reference proteome</keyword>
<keyword evidence="1" id="KW-0812">Transmembrane</keyword>
<organism evidence="2 3">
    <name type="scientific">Sediminicola luteus</name>
    <dbReference type="NCBI Taxonomy" id="319238"/>
    <lineage>
        <taxon>Bacteria</taxon>
        <taxon>Pseudomonadati</taxon>
        <taxon>Bacteroidota</taxon>
        <taxon>Flavobacteriia</taxon>
        <taxon>Flavobacteriales</taxon>
        <taxon>Flavobacteriaceae</taxon>
        <taxon>Sediminicola</taxon>
    </lineage>
</organism>
<feature type="transmembrane region" description="Helical" evidence="1">
    <location>
        <begin position="226"/>
        <end position="247"/>
    </location>
</feature>
<proteinExistence type="predicted"/>
<keyword evidence="1" id="KW-0472">Membrane</keyword>
<feature type="transmembrane region" description="Helical" evidence="1">
    <location>
        <begin position="259"/>
        <end position="278"/>
    </location>
</feature>
<feature type="transmembrane region" description="Helical" evidence="1">
    <location>
        <begin position="382"/>
        <end position="400"/>
    </location>
</feature>
<feature type="transmembrane region" description="Helical" evidence="1">
    <location>
        <begin position="290"/>
        <end position="314"/>
    </location>
</feature>
<gene>
    <name evidence="2" type="ORF">B7P33_02825</name>
</gene>
<dbReference type="GO" id="GO:0005886">
    <property type="term" value="C:plasma membrane"/>
    <property type="evidence" value="ECO:0007669"/>
    <property type="project" value="TreeGrafter"/>
</dbReference>
<feature type="transmembrane region" description="Helical" evidence="1">
    <location>
        <begin position="102"/>
        <end position="126"/>
    </location>
</feature>
<dbReference type="Pfam" id="PF02447">
    <property type="entry name" value="GntP_permease"/>
    <property type="match status" value="1"/>
</dbReference>
<evidence type="ECO:0000313" key="3">
    <source>
        <dbReference type="Proteomes" id="UP000219559"/>
    </source>
</evidence>
<dbReference type="AlphaFoldDB" id="A0A2A4GBB4"/>
<feature type="transmembrane region" description="Helical" evidence="1">
    <location>
        <begin position="62"/>
        <end position="81"/>
    </location>
</feature>
<dbReference type="EMBL" id="NBWU01000001">
    <property type="protein sequence ID" value="PCE66249.1"/>
    <property type="molecule type" value="Genomic_DNA"/>
</dbReference>
<evidence type="ECO:0000313" key="2">
    <source>
        <dbReference type="EMBL" id="PCE66249.1"/>
    </source>
</evidence>
<evidence type="ECO:0000256" key="1">
    <source>
        <dbReference type="SAM" id="Phobius"/>
    </source>
</evidence>
<dbReference type="GO" id="GO:0015128">
    <property type="term" value="F:gluconate transmembrane transporter activity"/>
    <property type="evidence" value="ECO:0007669"/>
    <property type="project" value="InterPro"/>
</dbReference>
<sequence length="447" mass="46711">MLTGIPLLLLIVASIVLIVLASVKWKLHPFLALILACFFLGLTVQMPMDVLLNSMTKGFGDLMAYIGLIVVFGSVIGVFLERSGAALRIAHTISDLFGRGKSIAAISLIGAVVSIPVFCDSGFILLSGLSKKLAKVGKQSQAAMGLALATGLYTTHTLVPPTPGPIAVAGNIGAEKYLGTIILWGIGFSIPVLWLGQLMAKRLGKNISLRQAEIQAEERFSSELPALWKALLPILLPIALIALGTLTRFLGIENGGLHFLSHPVVAIFIGALLALFLLGPTSTAETGKGWFTEAVKISGPILILTGGGGAFGGVLKATPLKDYVGVWLGSGDMGGFWVLVAVFIIAAVLKSAQGSSTSAMVVTATLLAPLVPALGWSSPSDYALAVMAIGGGAMTVSHYNDSYFWVVSQFGGLSPKDTHRSFTLLTGIQGVAVLVLTLLAWGLLSFF</sequence>
<protein>
    <recommendedName>
        <fullName evidence="4">Gluconate transporter</fullName>
    </recommendedName>
</protein>
<dbReference type="OrthoDB" id="9787129at2"/>